<dbReference type="EMBL" id="SPMZ01000072">
    <property type="protein sequence ID" value="NMQ20990.1"/>
    <property type="molecule type" value="Genomic_DNA"/>
</dbReference>
<keyword evidence="6" id="KW-0012">Acyltransferase</keyword>
<proteinExistence type="inferred from homology"/>
<dbReference type="SMART" id="SM00563">
    <property type="entry name" value="PlsC"/>
    <property type="match status" value="1"/>
</dbReference>
<evidence type="ECO:0000313" key="6">
    <source>
        <dbReference type="EMBL" id="NMQ20990.1"/>
    </source>
</evidence>
<reference evidence="6 7" key="1">
    <citation type="submission" date="2019-03" db="EMBL/GenBank/DDBJ databases">
        <title>Metabolic reconstructions from genomes of highly enriched 'Candidatus Accumulibacter' and 'Candidatus Competibacter' bioreactor populations.</title>
        <authorList>
            <person name="Annavajhala M.K."/>
            <person name="Welles L."/>
            <person name="Abbas B."/>
            <person name="Sorokin D."/>
            <person name="Park H."/>
            <person name="Van Loosdrecht M."/>
            <person name="Chandran K."/>
        </authorList>
    </citation>
    <scope>NUCLEOTIDE SEQUENCE [LARGE SCALE GENOMIC DNA]</scope>
    <source>
        <strain evidence="6 7">SBR_G</strain>
    </source>
</reference>
<name>A0ABX1TRK3_9GAMM</name>
<dbReference type="RefSeq" id="WP_169250258.1">
    <property type="nucleotide sequence ID" value="NZ_SPMZ01000072.1"/>
</dbReference>
<dbReference type="InterPro" id="IPR045851">
    <property type="entry name" value="AMP-bd_C_sf"/>
</dbReference>
<dbReference type="Gene3D" id="3.30.300.30">
    <property type="match status" value="1"/>
</dbReference>
<dbReference type="PANTHER" id="PTHR22754:SF32">
    <property type="entry name" value="DISCO-INTERACTING PROTEIN 2"/>
    <property type="match status" value="1"/>
</dbReference>
<evidence type="ECO:0000256" key="4">
    <source>
        <dbReference type="SAM" id="Phobius"/>
    </source>
</evidence>
<dbReference type="InterPro" id="IPR009081">
    <property type="entry name" value="PP-bd_ACP"/>
</dbReference>
<feature type="domain" description="Phospholipid/glycerol acyltransferase" evidence="5">
    <location>
        <begin position="781"/>
        <end position="895"/>
    </location>
</feature>
<keyword evidence="6" id="KW-0808">Transferase</keyword>
<dbReference type="InterPro" id="IPR000873">
    <property type="entry name" value="AMP-dep_synth/lig_dom"/>
</dbReference>
<evidence type="ECO:0000256" key="2">
    <source>
        <dbReference type="ARBA" id="ARBA00022598"/>
    </source>
</evidence>
<keyword evidence="7" id="KW-1185">Reference proteome</keyword>
<protein>
    <submittedName>
        <fullName evidence="6">Acyl-phosphate glycerol 3-phosphate acyltransferase</fullName>
    </submittedName>
</protein>
<dbReference type="PANTHER" id="PTHR22754">
    <property type="entry name" value="DISCO-INTERACTING PROTEIN 2 DIP2 -RELATED"/>
    <property type="match status" value="1"/>
</dbReference>
<accession>A0ABX1TRK3</accession>
<comment type="similarity">
    <text evidence="1">Belongs to the ATP-dependent AMP-binding enzyme family.</text>
</comment>
<sequence length="951" mass="104675">MSPNHDGLPNSAEPASTNAGDTAANLLTIMRELLLEIRQSERDAPTLTLDSHIDRDLALDSLARTELLQRIERNFRVQLDEKVLLAESPRDLLELILRASGQPPEATALAPDWQAPTAQQAATVGLPDGAETLIDMLDWHVGRQPEQVAIQIYGNDDRIDTAFTYAELRQRARAVATGLRERGLQPRQTAAIMLPTGPEYFLAFFGILLAGGVPVPIYPPVRPSQIEEHLRRHARLLGNAQTMALITVPEAKLVARLLRAQVEELRHIVTVAELEREPTPWSDAPVRGPDLAFLQYTSGSTGDPKGVMLTHANLLANLRAMGSVVAAGPNDVFVSWLPLYHDMGLIGACLSSLYHGFPLVVMSPLSFLARPARWLRAIHHHHGTLSAAPNFAYELCVRAIQDHEIEGLDLSSWRMSCNGAEPVNPATIERFIARFEPYGFRPDAMAPVYGLAECSVGLTLQPPGRTPIIDRVRRGAFMAGGRAEPADANEANALLFPACGQPLPGHQLRIVDDHGRELPERQEGRLEFQGPSATAGYYRNPEATQRLFPHGDDWLDSGDRAYLANGDVYLTGRVKDLIIRGGRNIYPYELEQAVGEIPGIRKGCVAVFASADLATGSEHLVVVAETRATQPEALAKLRQQIQSVGVDLLGTPPDQVVLAPPHTVLKTSSGKIRRAAIRELFEHNALGRGGRALWLQLTRIALASGWAQTQRFWRGALERLYAAYAWTLFGLLAPAVWLGIMTLPKLKWRWALSRTATWLLAQLTGTPLTVRGLEHLPAGPCVLVANHSSFLDAYVLMATIPRRFHYVAKRELLDNRWIGPPLQRIGTLFVERFDIQRSVDEARKIAEAAHAGHSLGFFPEGTFKRMPGLLSFRMGAFLAAAQAGTPVVPVTIRGTRSMLRAGSWFPRRGRLEVRVEAPVQPDGDDWAAAVRLRDRARAVILRHCGEPDLGE</sequence>
<dbReference type="Pfam" id="PF01553">
    <property type="entry name" value="Acyltransferase"/>
    <property type="match status" value="1"/>
</dbReference>
<keyword evidence="4" id="KW-1133">Transmembrane helix</keyword>
<keyword evidence="2" id="KW-0436">Ligase</keyword>
<evidence type="ECO:0000259" key="5">
    <source>
        <dbReference type="SMART" id="SM00563"/>
    </source>
</evidence>
<keyword evidence="4" id="KW-0812">Transmembrane</keyword>
<comment type="caution">
    <text evidence="6">The sequence shown here is derived from an EMBL/GenBank/DDBJ whole genome shotgun (WGS) entry which is preliminary data.</text>
</comment>
<feature type="region of interest" description="Disordered" evidence="3">
    <location>
        <begin position="1"/>
        <end position="20"/>
    </location>
</feature>
<evidence type="ECO:0000256" key="1">
    <source>
        <dbReference type="ARBA" id="ARBA00006432"/>
    </source>
</evidence>
<dbReference type="SUPFAM" id="SSF47336">
    <property type="entry name" value="ACP-like"/>
    <property type="match status" value="1"/>
</dbReference>
<dbReference type="InterPro" id="IPR042099">
    <property type="entry name" value="ANL_N_sf"/>
</dbReference>
<dbReference type="Pfam" id="PF00501">
    <property type="entry name" value="AMP-binding"/>
    <property type="match status" value="1"/>
</dbReference>
<dbReference type="Gene3D" id="3.40.50.12780">
    <property type="entry name" value="N-terminal domain of ligase-like"/>
    <property type="match status" value="1"/>
</dbReference>
<evidence type="ECO:0000256" key="3">
    <source>
        <dbReference type="SAM" id="MobiDB-lite"/>
    </source>
</evidence>
<dbReference type="SUPFAM" id="SSF56801">
    <property type="entry name" value="Acetyl-CoA synthetase-like"/>
    <property type="match status" value="1"/>
</dbReference>
<feature type="transmembrane region" description="Helical" evidence="4">
    <location>
        <begin position="721"/>
        <end position="740"/>
    </location>
</feature>
<dbReference type="CDD" id="cd07989">
    <property type="entry name" value="LPLAT_AGPAT-like"/>
    <property type="match status" value="1"/>
</dbReference>
<dbReference type="SUPFAM" id="SSF69593">
    <property type="entry name" value="Glycerol-3-phosphate (1)-acyltransferase"/>
    <property type="match status" value="1"/>
</dbReference>
<dbReference type="InterPro" id="IPR020845">
    <property type="entry name" value="AMP-binding_CS"/>
</dbReference>
<evidence type="ECO:0000313" key="7">
    <source>
        <dbReference type="Proteomes" id="UP000760480"/>
    </source>
</evidence>
<dbReference type="InterPro" id="IPR002123">
    <property type="entry name" value="Plipid/glycerol_acylTrfase"/>
</dbReference>
<dbReference type="GO" id="GO:0016746">
    <property type="term" value="F:acyltransferase activity"/>
    <property type="evidence" value="ECO:0007669"/>
    <property type="project" value="UniProtKB-KW"/>
</dbReference>
<dbReference type="PROSITE" id="PS00455">
    <property type="entry name" value="AMP_BINDING"/>
    <property type="match status" value="1"/>
</dbReference>
<dbReference type="Pfam" id="PF00550">
    <property type="entry name" value="PP-binding"/>
    <property type="match status" value="1"/>
</dbReference>
<dbReference type="Proteomes" id="UP000760480">
    <property type="component" value="Unassembled WGS sequence"/>
</dbReference>
<organism evidence="6 7">
    <name type="scientific">Candidatus Competibacter phosphatis</name>
    <dbReference type="NCBI Taxonomy" id="221280"/>
    <lineage>
        <taxon>Bacteria</taxon>
        <taxon>Pseudomonadati</taxon>
        <taxon>Pseudomonadota</taxon>
        <taxon>Gammaproteobacteria</taxon>
        <taxon>Candidatus Competibacteraceae</taxon>
        <taxon>Candidatus Competibacter</taxon>
    </lineage>
</organism>
<dbReference type="InterPro" id="IPR036736">
    <property type="entry name" value="ACP-like_sf"/>
</dbReference>
<keyword evidence="4" id="KW-0472">Membrane</keyword>
<dbReference type="Gene3D" id="1.10.1200.10">
    <property type="entry name" value="ACP-like"/>
    <property type="match status" value="1"/>
</dbReference>
<dbReference type="InterPro" id="IPR040097">
    <property type="entry name" value="FAAL/FAAC"/>
</dbReference>
<dbReference type="CDD" id="cd05931">
    <property type="entry name" value="FAAL"/>
    <property type="match status" value="1"/>
</dbReference>
<gene>
    <name evidence="6" type="ORF">E4P82_18425</name>
</gene>